<organism evidence="2 3">
    <name type="scientific">Stygiolobus caldivivus</name>
    <dbReference type="NCBI Taxonomy" id="2824673"/>
    <lineage>
        <taxon>Archaea</taxon>
        <taxon>Thermoproteota</taxon>
        <taxon>Thermoprotei</taxon>
        <taxon>Sulfolobales</taxon>
        <taxon>Sulfolobaceae</taxon>
        <taxon>Stygiolobus</taxon>
    </lineage>
</organism>
<accession>A0A8D5U3U5</accession>
<name>A0A8D5U3U5_9CREN</name>
<reference evidence="2 3" key="1">
    <citation type="submission" date="2021-04" db="EMBL/GenBank/DDBJ databases">
        <title>Complete genome sequence of Stygiolobus sp. KN-1.</title>
        <authorList>
            <person name="Nakamura K."/>
            <person name="Sakai H."/>
            <person name="Kurosawa N."/>
        </authorList>
    </citation>
    <scope>NUCLEOTIDE SEQUENCE [LARGE SCALE GENOMIC DNA]</scope>
    <source>
        <strain evidence="2 3">KN-1</strain>
    </source>
</reference>
<dbReference type="InterPro" id="IPR041682">
    <property type="entry name" value="AAA_14"/>
</dbReference>
<dbReference type="KEGG" id="csty:KN1_00390"/>
<dbReference type="PANTHER" id="PTHR34704:SF1">
    <property type="entry name" value="ATPASE"/>
    <property type="match status" value="1"/>
</dbReference>
<dbReference type="SUPFAM" id="SSF52540">
    <property type="entry name" value="P-loop containing nucleoside triphosphate hydrolases"/>
    <property type="match status" value="1"/>
</dbReference>
<feature type="domain" description="AAA" evidence="1">
    <location>
        <begin position="19"/>
        <end position="99"/>
    </location>
</feature>
<dbReference type="EMBL" id="AP024597">
    <property type="protein sequence ID" value="BCU68742.1"/>
    <property type="molecule type" value="Genomic_DNA"/>
</dbReference>
<dbReference type="Gene3D" id="3.40.50.300">
    <property type="entry name" value="P-loop containing nucleotide triphosphate hydrolases"/>
    <property type="match status" value="1"/>
</dbReference>
<evidence type="ECO:0000313" key="2">
    <source>
        <dbReference type="EMBL" id="BCU68742.1"/>
    </source>
</evidence>
<proteinExistence type="predicted"/>
<dbReference type="AlphaFoldDB" id="A0A8D5U3U5"/>
<protein>
    <recommendedName>
        <fullName evidence="1">AAA domain-containing protein</fullName>
    </recommendedName>
</protein>
<keyword evidence="3" id="KW-1185">Reference proteome</keyword>
<dbReference type="Pfam" id="PF13173">
    <property type="entry name" value="AAA_14"/>
    <property type="match status" value="1"/>
</dbReference>
<sequence>MRLYFRRREEEKIRGINSWTLIYGRRKTGKTTLIKNNLKMDFYALIADSNNAIDLNDNIMKIDDVIKEVKSTLSKGGTAVIDEFQRLPEVFWSMISNWKREGVLVLVASSYGIVNKVFDRNSPLLGLFLPMDNIL</sequence>
<gene>
    <name evidence="2" type="ORF">KN1_00390</name>
</gene>
<dbReference type="RefSeq" id="WP_225905737.1">
    <property type="nucleotide sequence ID" value="NZ_AP024597.1"/>
</dbReference>
<evidence type="ECO:0000313" key="3">
    <source>
        <dbReference type="Proteomes" id="UP000825123"/>
    </source>
</evidence>
<dbReference type="GeneID" id="66161798"/>
<dbReference type="InterPro" id="IPR027417">
    <property type="entry name" value="P-loop_NTPase"/>
</dbReference>
<evidence type="ECO:0000259" key="1">
    <source>
        <dbReference type="Pfam" id="PF13173"/>
    </source>
</evidence>
<dbReference type="Proteomes" id="UP000825123">
    <property type="component" value="Chromosome"/>
</dbReference>
<dbReference type="PANTHER" id="PTHR34704">
    <property type="entry name" value="ATPASE"/>
    <property type="match status" value="1"/>
</dbReference>